<dbReference type="PANTHER" id="PTHR43039">
    <property type="entry name" value="ESTERASE-RELATED"/>
    <property type="match status" value="1"/>
</dbReference>
<organism evidence="3 4">
    <name type="scientific">Pseudidiomarina woesei</name>
    <dbReference type="NCBI Taxonomy" id="1381080"/>
    <lineage>
        <taxon>Bacteria</taxon>
        <taxon>Pseudomonadati</taxon>
        <taxon>Pseudomonadota</taxon>
        <taxon>Gammaproteobacteria</taxon>
        <taxon>Alteromonadales</taxon>
        <taxon>Idiomarinaceae</taxon>
        <taxon>Pseudidiomarina</taxon>
    </lineage>
</organism>
<feature type="domain" description="AB hydrolase-1" evidence="2">
    <location>
        <begin position="25"/>
        <end position="262"/>
    </location>
</feature>
<dbReference type="SUPFAM" id="SSF53474">
    <property type="entry name" value="alpha/beta-Hydrolases"/>
    <property type="match status" value="1"/>
</dbReference>
<name>A0A0K6HBM3_9GAMM</name>
<dbReference type="EMBL" id="CYHB01000008">
    <property type="protein sequence ID" value="CUA88150.1"/>
    <property type="molecule type" value="Genomic_DNA"/>
</dbReference>
<dbReference type="RefSeq" id="WP_055439719.1">
    <property type="nucleotide sequence ID" value="NZ_CYHB01000008.1"/>
</dbReference>
<evidence type="ECO:0000259" key="2">
    <source>
        <dbReference type="Pfam" id="PF12697"/>
    </source>
</evidence>
<dbReference type="InterPro" id="IPR000073">
    <property type="entry name" value="AB_hydrolase_1"/>
</dbReference>
<evidence type="ECO:0000313" key="4">
    <source>
        <dbReference type="Proteomes" id="UP000182598"/>
    </source>
</evidence>
<keyword evidence="4" id="KW-1185">Reference proteome</keyword>
<gene>
    <name evidence="3" type="ORF">Ga0061064_2078</name>
</gene>
<proteinExistence type="inferred from homology"/>
<dbReference type="InterPro" id="IPR029058">
    <property type="entry name" value="AB_hydrolase_fold"/>
</dbReference>
<evidence type="ECO:0000256" key="1">
    <source>
        <dbReference type="ARBA" id="ARBA00008645"/>
    </source>
</evidence>
<reference evidence="4" key="1">
    <citation type="submission" date="2015-08" db="EMBL/GenBank/DDBJ databases">
        <authorList>
            <person name="Varghese N."/>
        </authorList>
    </citation>
    <scope>NUCLEOTIDE SEQUENCE [LARGE SCALE GENOMIC DNA]</scope>
    <source>
        <strain evidence="4">DSM 27808</strain>
    </source>
</reference>
<dbReference type="OrthoDB" id="8680283at2"/>
<sequence length="268" mass="30048">MQQQVNQDVKQRNCITVHKTQGRPVVFGHGFGCDQLIWLPVLSQLPDNVAPITFDYVGCGRSDFGAYDKEKYASFNGYVQDLIDVIEALNLGAIDYVGHSVSGMIGMLAAIERPDLFKQIIAIGPSPKYLNDTDYEGGFEREDIIDLLSMMERNHFEWAGYLAPIVMENSQRPELAEQLRKSFANSNPEISRRFAEVLFLSDNREYLERVPVPVTLMYCAVDVIVPVSVIEYMATQIPQCDLVELNAAGHYPHVSAPQEVSQAIMANL</sequence>
<dbReference type="AlphaFoldDB" id="A0A0K6HBM3"/>
<accession>A0A0K6HBM3</accession>
<protein>
    <submittedName>
        <fullName evidence="3">Pimeloyl-ACP methyl ester carboxylesterase</fullName>
    </submittedName>
</protein>
<dbReference type="Proteomes" id="UP000182598">
    <property type="component" value="Unassembled WGS sequence"/>
</dbReference>
<dbReference type="Pfam" id="PF12697">
    <property type="entry name" value="Abhydrolase_6"/>
    <property type="match status" value="1"/>
</dbReference>
<dbReference type="Gene3D" id="3.40.50.1820">
    <property type="entry name" value="alpha/beta hydrolase"/>
    <property type="match status" value="1"/>
</dbReference>
<comment type="similarity">
    <text evidence="1">Belongs to the AB hydrolase superfamily.</text>
</comment>
<evidence type="ECO:0000313" key="3">
    <source>
        <dbReference type="EMBL" id="CUA88150.1"/>
    </source>
</evidence>